<evidence type="ECO:0000313" key="1">
    <source>
        <dbReference type="EMBL" id="EOR19969.1"/>
    </source>
</evidence>
<gene>
    <name evidence="1" type="ORF">A500_19194</name>
</gene>
<proteinExistence type="predicted"/>
<keyword evidence="2" id="KW-1185">Reference proteome</keyword>
<reference evidence="1 2" key="1">
    <citation type="submission" date="2013-03" db="EMBL/GenBank/DDBJ databases">
        <title>Whole genome shotgun sequencing of Clostridium sartagoforme AAU1.</title>
        <authorList>
            <person name="Joshi C.G."/>
            <person name="Duggirala S.M."/>
            <person name="Nathani N.M."/>
            <person name="Bhatt V.D."/>
            <person name="Patel A.K."/>
            <person name="Pandya P.R."/>
            <person name="KaPatel J.A."/>
        </authorList>
    </citation>
    <scope>NUCLEOTIDE SEQUENCE [LARGE SCALE GENOMIC DNA]</scope>
    <source>
        <strain evidence="1 2">AAU1</strain>
    </source>
</reference>
<name>R9BS43_9CLOT</name>
<dbReference type="EMBL" id="ASRV01000235">
    <property type="protein sequence ID" value="EOR19969.1"/>
    <property type="molecule type" value="Genomic_DNA"/>
</dbReference>
<accession>R9BS43</accession>
<evidence type="ECO:0000313" key="2">
    <source>
        <dbReference type="Proteomes" id="UP000013988"/>
    </source>
</evidence>
<comment type="caution">
    <text evidence="1">The sequence shown here is derived from an EMBL/GenBank/DDBJ whole genome shotgun (WGS) entry which is preliminary data.</text>
</comment>
<organism evidence="1 2">
    <name type="scientific">Clostridium sartagoforme AAU1</name>
    <dbReference type="NCBI Taxonomy" id="1202534"/>
    <lineage>
        <taxon>Bacteria</taxon>
        <taxon>Bacillati</taxon>
        <taxon>Bacillota</taxon>
        <taxon>Clostridia</taxon>
        <taxon>Eubacteriales</taxon>
        <taxon>Clostridiaceae</taxon>
        <taxon>Clostridium</taxon>
    </lineage>
</organism>
<dbReference type="Proteomes" id="UP000013988">
    <property type="component" value="Unassembled WGS sequence"/>
</dbReference>
<dbReference type="PATRIC" id="fig|1202534.3.peg.3828"/>
<dbReference type="AlphaFoldDB" id="R9BS43"/>
<dbReference type="OrthoDB" id="1938486at2"/>
<dbReference type="RefSeq" id="WP_016209046.1">
    <property type="nucleotide sequence ID" value="NZ_ASRV01000235.1"/>
</dbReference>
<protein>
    <submittedName>
        <fullName evidence="1">Uncharacterized protein</fullName>
    </submittedName>
</protein>
<sequence length="52" mass="6129">MSNEIKAVSFRWGEEDLQKFREFADEQGLNQTEIFQSLMNSFEMTKAKGMYS</sequence>